<dbReference type="PROSITE" id="PS51194">
    <property type="entry name" value="HELICASE_CTER"/>
    <property type="match status" value="1"/>
</dbReference>
<dbReference type="GO" id="GO:0005524">
    <property type="term" value="F:ATP binding"/>
    <property type="evidence" value="ECO:0007669"/>
    <property type="project" value="UniProtKB-KW"/>
</dbReference>
<accession>A0A9P8L8L3</accession>
<name>A0A9P8L8L3_9PEZI</name>
<comment type="caution">
    <text evidence="10">The sequence shown here is derived from an EMBL/GenBank/DDBJ whole genome shotgun (WGS) entry which is preliminary data.</text>
</comment>
<dbReference type="SUPFAM" id="SSF52540">
    <property type="entry name" value="P-loop containing nucleoside triphosphate hydrolases"/>
    <property type="match status" value="1"/>
</dbReference>
<dbReference type="InterPro" id="IPR022698">
    <property type="entry name" value="OrsD"/>
</dbReference>
<dbReference type="GO" id="GO:0005737">
    <property type="term" value="C:cytoplasm"/>
    <property type="evidence" value="ECO:0007669"/>
    <property type="project" value="TreeGrafter"/>
</dbReference>
<protein>
    <recommendedName>
        <fullName evidence="5">DNA 3'-5' helicase</fullName>
        <ecNumber evidence="5">5.6.2.4</ecNumber>
    </recommendedName>
</protein>
<evidence type="ECO:0000259" key="7">
    <source>
        <dbReference type="PROSITE" id="PS50157"/>
    </source>
</evidence>
<evidence type="ECO:0000259" key="9">
    <source>
        <dbReference type="PROSITE" id="PS51194"/>
    </source>
</evidence>
<evidence type="ECO:0000259" key="8">
    <source>
        <dbReference type="PROSITE" id="PS51192"/>
    </source>
</evidence>
<dbReference type="GO" id="GO:0003676">
    <property type="term" value="F:nucleic acid binding"/>
    <property type="evidence" value="ECO:0007669"/>
    <property type="project" value="InterPro"/>
</dbReference>
<keyword evidence="11" id="KW-1185">Reference proteome</keyword>
<proteinExistence type="inferred from homology"/>
<dbReference type="GO" id="GO:0005694">
    <property type="term" value="C:chromosome"/>
    <property type="evidence" value="ECO:0007669"/>
    <property type="project" value="TreeGrafter"/>
</dbReference>
<keyword evidence="6" id="KW-0863">Zinc-finger</keyword>
<dbReference type="Pfam" id="PF12013">
    <property type="entry name" value="OrsD"/>
    <property type="match status" value="1"/>
</dbReference>
<evidence type="ECO:0000256" key="1">
    <source>
        <dbReference type="ARBA" id="ARBA00005446"/>
    </source>
</evidence>
<dbReference type="GO" id="GO:0043138">
    <property type="term" value="F:3'-5' DNA helicase activity"/>
    <property type="evidence" value="ECO:0007669"/>
    <property type="project" value="UniProtKB-EC"/>
</dbReference>
<evidence type="ECO:0000313" key="11">
    <source>
        <dbReference type="Proteomes" id="UP000750711"/>
    </source>
</evidence>
<keyword evidence="2" id="KW-0547">Nucleotide-binding</keyword>
<keyword evidence="6" id="KW-0479">Metal-binding</keyword>
<dbReference type="SMART" id="SM00355">
    <property type="entry name" value="ZnF_C2H2"/>
    <property type="match status" value="1"/>
</dbReference>
<keyword evidence="3" id="KW-0067">ATP-binding</keyword>
<feature type="domain" description="Helicase C-terminal" evidence="9">
    <location>
        <begin position="1080"/>
        <end position="1242"/>
    </location>
</feature>
<dbReference type="GO" id="GO:0009378">
    <property type="term" value="F:four-way junction helicase activity"/>
    <property type="evidence" value="ECO:0007669"/>
    <property type="project" value="TreeGrafter"/>
</dbReference>
<dbReference type="Pfam" id="PF00271">
    <property type="entry name" value="Helicase_C"/>
    <property type="match status" value="1"/>
</dbReference>
<sequence length="1299" mass="147390">MAVSAANEPSSLEKPNQTDVDMLRNLGMVYHYKYGMFACLVCFTALYGGQLQPHLEQYHPRNNASSAEVQLLLARLPGVVHSHNGKGRKPWPTTTIPTLEGILVEYGYQCQYCNAAYRTDNSMKTHLRKKHEPHQQDQWRRKKLPTGPMQLFSSGNNMDGKLWRCPSFQVTVDDLDIQVPFKAGVVRKSVLEKEKNEVEEVLKERARSRREQAVASTNDPTAVDPWLMKMEWNRFLGQVPLSDWYGAATLIAPDRPRMDTQTETLRLEVRNIMAMAARKLHTLNRVNRITLNNSKGKDTGGGVRPIQSVELKTNHRYSDEWTRFILFALRTSGDATAKAKYNVKLNSRQEALVGKLRRTLTELGSVRDTLGNVSSTTLKRRREPLEDKLASMLQQDIINISYICLDDEIVNDPFRSPLVAFSAAAAVQMEVNGSIHSYSIMRPSSYTHILAAIRYCARMVVIEHSDRCSWLAFPDCEELRLRARMKQIQESCQRFMHDYSPSPLGELLCRLAYAFSASKLDVLHENVRWLDPGKLQLKPGIVEIPLLIASVQGYIQATEELLLRDLLFADSLYMLPTRQQVLELKDDTQTRAEDYWYSLEQQKCLGPSFDVVRTAIVNRPGNSDPYVTYRICGSEERNGHGTLNWSPRGRDLYETHCEDFLDRLMLLIHITSGQPARGREIMSIRWRNTSQLTQNVLGIALYRHVAVAISREKIQAPLAKEQTIHNNRLLIALGILDEDGGDYDVRDLVAGNDNCNEEMVLNSIFDMQTCHPSATSAFHYARGSRVWDDQSLRNQDNFRQASHAWHNLFGLRQMDLVTGHPDEAEQLQFDKTGPEVESTSGLVIKQFPWNEPLVTPPDLRDNIGWLMKDATAKFKSVEQARMFTAISRCWQQRQETVTTVMATGAGKTLPILLNAFLPGATSTVVITPFVSLMEDFEARCQEKEVTCERWTKRMSTRPKIIVIAAETIANSKEFFADLVRWTKLDNQLVDRTAPDEAHAPIAAFYRNLDALAHVLPAVPCQKVIVTATLPPSGERLLFGRLGISSTVMLRCPTARPNLCYRIEWVDQCYGVNDDGIPDNLLVSVMMKAREIAPDEKIIVYCRTKAETQLIAKALRCDYYNGDLSDERKREVLRQWLGSDRHKIVSATFGGLGNGIDGKVRYTFHASPWQNAMLYVQESGRAARDGHPGTCFVFCRRKLQRKRKSNRRHPPADDDDTVESLLPDQMESLTIAPQLSVELRRLRDANAAYLRSSSMEASVFGYLSRNFWMVGLSTASASEANCTVTASRRGYPVRRRPYCP</sequence>
<evidence type="ECO:0000256" key="3">
    <source>
        <dbReference type="ARBA" id="ARBA00022840"/>
    </source>
</evidence>
<evidence type="ECO:0000256" key="2">
    <source>
        <dbReference type="ARBA" id="ARBA00022741"/>
    </source>
</evidence>
<organism evidence="10 11">
    <name type="scientific">Trichoglossum hirsutum</name>
    <dbReference type="NCBI Taxonomy" id="265104"/>
    <lineage>
        <taxon>Eukaryota</taxon>
        <taxon>Fungi</taxon>
        <taxon>Dikarya</taxon>
        <taxon>Ascomycota</taxon>
        <taxon>Pezizomycotina</taxon>
        <taxon>Geoglossomycetes</taxon>
        <taxon>Geoglossales</taxon>
        <taxon>Geoglossaceae</taxon>
        <taxon>Trichoglossum</taxon>
    </lineage>
</organism>
<dbReference type="PANTHER" id="PTHR13710">
    <property type="entry name" value="DNA HELICASE RECQ FAMILY MEMBER"/>
    <property type="match status" value="1"/>
</dbReference>
<dbReference type="SMART" id="SM00490">
    <property type="entry name" value="HELICc"/>
    <property type="match status" value="1"/>
</dbReference>
<dbReference type="PANTHER" id="PTHR13710:SF154">
    <property type="entry name" value="RECQ HELICASE, PUTATIVE (AFU_ORTHOLOGUE AFUA_6G14720)-RELATED"/>
    <property type="match status" value="1"/>
</dbReference>
<dbReference type="EMBL" id="JAGHQM010001133">
    <property type="protein sequence ID" value="KAH0556335.1"/>
    <property type="molecule type" value="Genomic_DNA"/>
</dbReference>
<dbReference type="PROSITE" id="PS50157">
    <property type="entry name" value="ZINC_FINGER_C2H2_2"/>
    <property type="match status" value="1"/>
</dbReference>
<dbReference type="GO" id="GO:0000724">
    <property type="term" value="P:double-strand break repair via homologous recombination"/>
    <property type="evidence" value="ECO:0007669"/>
    <property type="project" value="TreeGrafter"/>
</dbReference>
<dbReference type="Gene3D" id="3.40.50.300">
    <property type="entry name" value="P-loop containing nucleotide triphosphate hydrolases"/>
    <property type="match status" value="2"/>
</dbReference>
<evidence type="ECO:0000256" key="4">
    <source>
        <dbReference type="ARBA" id="ARBA00034617"/>
    </source>
</evidence>
<keyword evidence="6" id="KW-0862">Zinc</keyword>
<evidence type="ECO:0000256" key="5">
    <source>
        <dbReference type="ARBA" id="ARBA00034808"/>
    </source>
</evidence>
<reference evidence="10" key="1">
    <citation type="submission" date="2021-03" db="EMBL/GenBank/DDBJ databases">
        <title>Comparative genomics and phylogenomic investigation of the class Geoglossomycetes provide insights into ecological specialization and systematics.</title>
        <authorList>
            <person name="Melie T."/>
            <person name="Pirro S."/>
            <person name="Miller A.N."/>
            <person name="Quandt A."/>
        </authorList>
    </citation>
    <scope>NUCLEOTIDE SEQUENCE</scope>
    <source>
        <strain evidence="10">CAQ_001_2017</strain>
    </source>
</reference>
<comment type="similarity">
    <text evidence="1">Belongs to the helicase family. RecQ subfamily.</text>
</comment>
<dbReference type="InterPro" id="IPR027417">
    <property type="entry name" value="P-loop_NTPase"/>
</dbReference>
<dbReference type="InterPro" id="IPR011545">
    <property type="entry name" value="DEAD/DEAH_box_helicase_dom"/>
</dbReference>
<gene>
    <name evidence="10" type="ORF">GP486_005737</name>
</gene>
<dbReference type="InterPro" id="IPR001650">
    <property type="entry name" value="Helicase_C-like"/>
</dbReference>
<evidence type="ECO:0000256" key="6">
    <source>
        <dbReference type="PROSITE-ProRule" id="PRU00042"/>
    </source>
</evidence>
<dbReference type="PROSITE" id="PS00028">
    <property type="entry name" value="ZINC_FINGER_C2H2_1"/>
    <property type="match status" value="1"/>
</dbReference>
<feature type="domain" description="C2H2-type" evidence="7">
    <location>
        <begin position="108"/>
        <end position="136"/>
    </location>
</feature>
<dbReference type="GO" id="GO:0008270">
    <property type="term" value="F:zinc ion binding"/>
    <property type="evidence" value="ECO:0007669"/>
    <property type="project" value="UniProtKB-KW"/>
</dbReference>
<dbReference type="Pfam" id="PF00270">
    <property type="entry name" value="DEAD"/>
    <property type="match status" value="1"/>
</dbReference>
<dbReference type="InterPro" id="IPR014001">
    <property type="entry name" value="Helicase_ATP-bd"/>
</dbReference>
<dbReference type="Proteomes" id="UP000750711">
    <property type="component" value="Unassembled WGS sequence"/>
</dbReference>
<dbReference type="EC" id="5.6.2.4" evidence="5"/>
<dbReference type="SMART" id="SM00487">
    <property type="entry name" value="DEXDc"/>
    <property type="match status" value="1"/>
</dbReference>
<comment type="catalytic activity">
    <reaction evidence="4">
        <text>Couples ATP hydrolysis with the unwinding of duplex DNA by translocating in the 3'-5' direction.</text>
        <dbReference type="EC" id="5.6.2.4"/>
    </reaction>
</comment>
<evidence type="ECO:0000313" key="10">
    <source>
        <dbReference type="EMBL" id="KAH0556335.1"/>
    </source>
</evidence>
<feature type="domain" description="Helicase ATP-binding" evidence="8">
    <location>
        <begin position="888"/>
        <end position="1047"/>
    </location>
</feature>
<dbReference type="PROSITE" id="PS51192">
    <property type="entry name" value="HELICASE_ATP_BIND_1"/>
    <property type="match status" value="1"/>
</dbReference>
<dbReference type="InterPro" id="IPR013087">
    <property type="entry name" value="Znf_C2H2_type"/>
</dbReference>